<protein>
    <submittedName>
        <fullName evidence="2">DUF2218 domain-containing protein</fullName>
    </submittedName>
</protein>
<accession>A0ABU7FQH3</accession>
<evidence type="ECO:0000256" key="1">
    <source>
        <dbReference type="SAM" id="Phobius"/>
    </source>
</evidence>
<keyword evidence="1" id="KW-1133">Transmembrane helix</keyword>
<reference evidence="2" key="1">
    <citation type="submission" date="2024-01" db="EMBL/GenBank/DDBJ databases">
        <title>First draft genome sequence data of TA4-1, the type strain of Gram-positive actinobacterium Streptomyces chiangmaiensis.</title>
        <authorList>
            <person name="Yasawong M."/>
            <person name="Nantapong N."/>
        </authorList>
    </citation>
    <scope>NUCLEOTIDE SEQUENCE</scope>
    <source>
        <strain evidence="2">TA4-1</strain>
    </source>
</reference>
<gene>
    <name evidence="2" type="ORF">VXC91_30660</name>
</gene>
<dbReference type="Proteomes" id="UP001333996">
    <property type="component" value="Unassembled WGS sequence"/>
</dbReference>
<feature type="transmembrane region" description="Helical" evidence="1">
    <location>
        <begin position="258"/>
        <end position="278"/>
    </location>
</feature>
<evidence type="ECO:0000313" key="2">
    <source>
        <dbReference type="EMBL" id="MED7826204.1"/>
    </source>
</evidence>
<dbReference type="RefSeq" id="WP_329510604.1">
    <property type="nucleotide sequence ID" value="NZ_BAAAYZ010000033.1"/>
</dbReference>
<sequence length="287" mass="31293">MIAVTALGGRYFMLGATDSPADGMRIRKLTRVRSEPRPPTAVEPCNRTNIGIATRPQRLSGLAGCPQPHLKRRAALTAPLKGSFVLIAEADIRTERPSRYLAQLCEHSSEMCGHIRHRPHLHHGGTAPPQIQRVEWTDRHGTIDLVEGRCILQASPDSLTLRVEAADRDSLQRIQHLVAGRMKKIGKHNALQVTWRQAEAANHQPDDPVTATTASAAKKVAPHPRRRAALGLIAVIALVVAIHLSLGGLLMASGPGTHWVIGAVLAIILLHVLGGFVIRRRKIRRSC</sequence>
<dbReference type="InterPro" id="IPR014543">
    <property type="entry name" value="UCP028291"/>
</dbReference>
<keyword evidence="1" id="KW-0472">Membrane</keyword>
<dbReference type="Pfam" id="PF09981">
    <property type="entry name" value="DUF2218"/>
    <property type="match status" value="1"/>
</dbReference>
<keyword evidence="3" id="KW-1185">Reference proteome</keyword>
<dbReference type="EMBL" id="JAYWVC010000144">
    <property type="protein sequence ID" value="MED7826204.1"/>
    <property type="molecule type" value="Genomic_DNA"/>
</dbReference>
<dbReference type="Gene3D" id="3.30.310.50">
    <property type="entry name" value="Alpha-D-phosphohexomutase, C-terminal domain"/>
    <property type="match status" value="1"/>
</dbReference>
<feature type="transmembrane region" description="Helical" evidence="1">
    <location>
        <begin position="228"/>
        <end position="252"/>
    </location>
</feature>
<organism evidence="2 3">
    <name type="scientific">Streptomyces chiangmaiensis</name>
    <dbReference type="NCBI Taxonomy" id="766497"/>
    <lineage>
        <taxon>Bacteria</taxon>
        <taxon>Bacillati</taxon>
        <taxon>Actinomycetota</taxon>
        <taxon>Actinomycetes</taxon>
        <taxon>Kitasatosporales</taxon>
        <taxon>Streptomycetaceae</taxon>
        <taxon>Streptomyces</taxon>
    </lineage>
</organism>
<keyword evidence="1" id="KW-0812">Transmembrane</keyword>
<comment type="caution">
    <text evidence="2">The sequence shown here is derived from an EMBL/GenBank/DDBJ whole genome shotgun (WGS) entry which is preliminary data.</text>
</comment>
<evidence type="ECO:0000313" key="3">
    <source>
        <dbReference type="Proteomes" id="UP001333996"/>
    </source>
</evidence>
<proteinExistence type="predicted"/>
<name>A0ABU7FQH3_9ACTN</name>